<proteinExistence type="predicted"/>
<keyword evidence="3" id="KW-1185">Reference proteome</keyword>
<organism evidence="2 3">
    <name type="scientific">Xenoophorus captivus</name>
    <dbReference type="NCBI Taxonomy" id="1517983"/>
    <lineage>
        <taxon>Eukaryota</taxon>
        <taxon>Metazoa</taxon>
        <taxon>Chordata</taxon>
        <taxon>Craniata</taxon>
        <taxon>Vertebrata</taxon>
        <taxon>Euteleostomi</taxon>
        <taxon>Actinopterygii</taxon>
        <taxon>Neopterygii</taxon>
        <taxon>Teleostei</taxon>
        <taxon>Neoteleostei</taxon>
        <taxon>Acanthomorphata</taxon>
        <taxon>Ovalentaria</taxon>
        <taxon>Atherinomorphae</taxon>
        <taxon>Cyprinodontiformes</taxon>
        <taxon>Goodeidae</taxon>
        <taxon>Xenoophorus</taxon>
    </lineage>
</organism>
<evidence type="ECO:0000313" key="3">
    <source>
        <dbReference type="Proteomes" id="UP001434883"/>
    </source>
</evidence>
<accession>A0ABV0Q8G2</accession>
<comment type="caution">
    <text evidence="2">The sequence shown here is derived from an EMBL/GenBank/DDBJ whole genome shotgun (WGS) entry which is preliminary data.</text>
</comment>
<evidence type="ECO:0000313" key="2">
    <source>
        <dbReference type="EMBL" id="MEQ2191858.1"/>
    </source>
</evidence>
<sequence>MQLQGVAGIRTRLIGSAVLFDWTLHVLKCSVHLTPQWLVLPIRLVGNENTGTTQEHHSCKKPDHREPHSPTMNLTPQIGFFHQIGSTDQPKTVRKPVPNWSSLVFHNQKTSFYHLS</sequence>
<feature type="compositionally biased region" description="Basic and acidic residues" evidence="1">
    <location>
        <begin position="54"/>
        <end position="68"/>
    </location>
</feature>
<evidence type="ECO:0000256" key="1">
    <source>
        <dbReference type="SAM" id="MobiDB-lite"/>
    </source>
</evidence>
<feature type="region of interest" description="Disordered" evidence="1">
    <location>
        <begin position="50"/>
        <end position="72"/>
    </location>
</feature>
<protein>
    <submittedName>
        <fullName evidence="2">Uncharacterized protein</fullName>
    </submittedName>
</protein>
<gene>
    <name evidence="2" type="ORF">XENOCAPTIV_003492</name>
</gene>
<name>A0ABV0Q8G2_9TELE</name>
<reference evidence="2 3" key="1">
    <citation type="submission" date="2021-06" db="EMBL/GenBank/DDBJ databases">
        <authorList>
            <person name="Palmer J.M."/>
        </authorList>
    </citation>
    <scope>NUCLEOTIDE SEQUENCE [LARGE SCALE GENOMIC DNA]</scope>
    <source>
        <strain evidence="2 3">XC_2019</strain>
        <tissue evidence="2">Muscle</tissue>
    </source>
</reference>
<dbReference type="EMBL" id="JAHRIN010001357">
    <property type="protein sequence ID" value="MEQ2191858.1"/>
    <property type="molecule type" value="Genomic_DNA"/>
</dbReference>
<dbReference type="Proteomes" id="UP001434883">
    <property type="component" value="Unassembled WGS sequence"/>
</dbReference>